<reference evidence="2" key="2">
    <citation type="submission" date="2020-09" db="EMBL/GenBank/DDBJ databases">
        <authorList>
            <person name="Sun Q."/>
            <person name="Kim S."/>
        </authorList>
    </citation>
    <scope>NUCLEOTIDE SEQUENCE</scope>
    <source>
        <strain evidence="2">KCTC 12988</strain>
    </source>
</reference>
<keyword evidence="3" id="KW-1185">Reference proteome</keyword>
<name>A0A918WM11_9BACT</name>
<gene>
    <name evidence="2" type="ORF">GCM10007100_27240</name>
</gene>
<sequence length="146" mass="16470">MKFILPLASLLTVLFLTSCGSTNTAGRIEKNPQIYNSLTTREQELVSQGQIEEGMPPGAVFLALGEPDRRLEGQSEGKSTMRWDYTGLYPVYSNSFYGHFGSGYGRYGRYGRYGSFGIGPTIDYVPVRSSTVWFENDKVRSWERVR</sequence>
<reference evidence="2" key="1">
    <citation type="journal article" date="2014" name="Int. J. Syst. Evol. Microbiol.">
        <title>Complete genome sequence of Corynebacterium casei LMG S-19264T (=DSM 44701T), isolated from a smear-ripened cheese.</title>
        <authorList>
            <consortium name="US DOE Joint Genome Institute (JGI-PGF)"/>
            <person name="Walter F."/>
            <person name="Albersmeier A."/>
            <person name="Kalinowski J."/>
            <person name="Ruckert C."/>
        </authorList>
    </citation>
    <scope>NUCLEOTIDE SEQUENCE</scope>
    <source>
        <strain evidence="2">KCTC 12988</strain>
    </source>
</reference>
<evidence type="ECO:0000256" key="1">
    <source>
        <dbReference type="SAM" id="SignalP"/>
    </source>
</evidence>
<dbReference type="AlphaFoldDB" id="A0A918WM11"/>
<evidence type="ECO:0008006" key="4">
    <source>
        <dbReference type="Google" id="ProtNLM"/>
    </source>
</evidence>
<feature type="chain" id="PRO_5037332871" description="Lipoprotein" evidence="1">
    <location>
        <begin position="25"/>
        <end position="146"/>
    </location>
</feature>
<evidence type="ECO:0000313" key="2">
    <source>
        <dbReference type="EMBL" id="GHC58739.1"/>
    </source>
</evidence>
<proteinExistence type="predicted"/>
<evidence type="ECO:0000313" key="3">
    <source>
        <dbReference type="Proteomes" id="UP000644507"/>
    </source>
</evidence>
<accession>A0A918WM11</accession>
<dbReference type="PROSITE" id="PS51257">
    <property type="entry name" value="PROKAR_LIPOPROTEIN"/>
    <property type="match status" value="1"/>
</dbReference>
<dbReference type="EMBL" id="BMXI01000011">
    <property type="protein sequence ID" value="GHC58739.1"/>
    <property type="molecule type" value="Genomic_DNA"/>
</dbReference>
<keyword evidence="1" id="KW-0732">Signal</keyword>
<comment type="caution">
    <text evidence="2">The sequence shown here is derived from an EMBL/GenBank/DDBJ whole genome shotgun (WGS) entry which is preliminary data.</text>
</comment>
<feature type="signal peptide" evidence="1">
    <location>
        <begin position="1"/>
        <end position="24"/>
    </location>
</feature>
<protein>
    <recommendedName>
        <fullName evidence="4">Lipoprotein</fullName>
    </recommendedName>
</protein>
<dbReference type="Proteomes" id="UP000644507">
    <property type="component" value="Unassembled WGS sequence"/>
</dbReference>
<organism evidence="2 3">
    <name type="scientific">Roseibacillus persicicus</name>
    <dbReference type="NCBI Taxonomy" id="454148"/>
    <lineage>
        <taxon>Bacteria</taxon>
        <taxon>Pseudomonadati</taxon>
        <taxon>Verrucomicrobiota</taxon>
        <taxon>Verrucomicrobiia</taxon>
        <taxon>Verrucomicrobiales</taxon>
        <taxon>Verrucomicrobiaceae</taxon>
        <taxon>Roseibacillus</taxon>
    </lineage>
</organism>
<dbReference type="RefSeq" id="WP_189570830.1">
    <property type="nucleotide sequence ID" value="NZ_BMXI01000011.1"/>
</dbReference>